<reference evidence="2 3" key="1">
    <citation type="journal article" date="2017" name="BMC Biol.">
        <title>Genomic innovations, transcriptional plasticity and gene loss underlying the evolution and divergence of two highly polyphagous and invasive Helicoverpa pest species.</title>
        <authorList>
            <person name="Pearce S.L."/>
            <person name="Clarke D.F."/>
            <person name="East P.D."/>
            <person name="Elfekih S."/>
            <person name="Gordon K.H."/>
            <person name="Jermiin L.S."/>
            <person name="McGaughran A."/>
            <person name="Oakeshott J.G."/>
            <person name="Papanikolaou A."/>
            <person name="Perera O.P."/>
            <person name="Rane R.V."/>
            <person name="Richards S."/>
            <person name="Tay W.T."/>
            <person name="Walsh T.K."/>
            <person name="Anderson A."/>
            <person name="Anderson C.J."/>
            <person name="Asgari S."/>
            <person name="Board P.G."/>
            <person name="Bretschneider A."/>
            <person name="Campbell P.M."/>
            <person name="Chertemps T."/>
            <person name="Christeller J.T."/>
            <person name="Coppin C.W."/>
            <person name="Downes S.J."/>
            <person name="Duan G."/>
            <person name="Farnsworth C.A."/>
            <person name="Good R.T."/>
            <person name="Han L.B."/>
            <person name="Han Y.C."/>
            <person name="Hatje K."/>
            <person name="Horne I."/>
            <person name="Huang Y.P."/>
            <person name="Hughes D.S."/>
            <person name="Jacquin-Joly E."/>
            <person name="James W."/>
            <person name="Jhangiani S."/>
            <person name="Kollmar M."/>
            <person name="Kuwar S.S."/>
            <person name="Li S."/>
            <person name="Liu N.Y."/>
            <person name="Maibeche M.T."/>
            <person name="Miller J.R."/>
            <person name="Montagne N."/>
            <person name="Perry T."/>
            <person name="Qu J."/>
            <person name="Song S.V."/>
            <person name="Sutton G.G."/>
            <person name="Vogel H."/>
            <person name="Walenz B.P."/>
            <person name="Xu W."/>
            <person name="Zhang H.J."/>
            <person name="Zou Z."/>
            <person name="Batterham P."/>
            <person name="Edwards O.R."/>
            <person name="Feyereisen R."/>
            <person name="Gibbs R.A."/>
            <person name="Heckel D.G."/>
            <person name="McGrath A."/>
            <person name="Robin C."/>
            <person name="Scherer S.E."/>
            <person name="Worley K.C."/>
            <person name="Wu Y.D."/>
        </authorList>
    </citation>
    <scope>NUCLEOTIDE SEQUENCE [LARGE SCALE GENOMIC DNA]</scope>
    <source>
        <strain evidence="2">Harm_GR_Male_#8</strain>
        <tissue evidence="2">Whole organism</tissue>
    </source>
</reference>
<feature type="region of interest" description="Disordered" evidence="1">
    <location>
        <begin position="97"/>
        <end position="117"/>
    </location>
</feature>
<evidence type="ECO:0000313" key="3">
    <source>
        <dbReference type="Proteomes" id="UP000249218"/>
    </source>
</evidence>
<name>A0A2W1BMV4_HELAM</name>
<dbReference type="SUPFAM" id="SSF56672">
    <property type="entry name" value="DNA/RNA polymerases"/>
    <property type="match status" value="1"/>
</dbReference>
<dbReference type="Gene3D" id="2.40.70.10">
    <property type="entry name" value="Acid Proteases"/>
    <property type="match status" value="1"/>
</dbReference>
<gene>
    <name evidence="2" type="primary">HaOG205897</name>
    <name evidence="2" type="ORF">B5X24_HaOG205897</name>
</gene>
<feature type="non-terminal residue" evidence="2">
    <location>
        <position position="1031"/>
    </location>
</feature>
<dbReference type="InterPro" id="IPR021109">
    <property type="entry name" value="Peptidase_aspartic_dom_sf"/>
</dbReference>
<dbReference type="CDD" id="cd00303">
    <property type="entry name" value="retropepsin_like"/>
    <property type="match status" value="1"/>
</dbReference>
<feature type="compositionally biased region" description="Basic and acidic residues" evidence="1">
    <location>
        <begin position="107"/>
        <end position="117"/>
    </location>
</feature>
<dbReference type="EMBL" id="KZ149989">
    <property type="protein sequence ID" value="PZC75621.1"/>
    <property type="molecule type" value="Genomic_DNA"/>
</dbReference>
<evidence type="ECO:0000313" key="2">
    <source>
        <dbReference type="EMBL" id="PZC75621.1"/>
    </source>
</evidence>
<dbReference type="InterPro" id="IPR043502">
    <property type="entry name" value="DNA/RNA_pol_sf"/>
</dbReference>
<dbReference type="OrthoDB" id="5986643at2759"/>
<proteinExistence type="predicted"/>
<dbReference type="GO" id="GO:0071897">
    <property type="term" value="P:DNA biosynthetic process"/>
    <property type="evidence" value="ECO:0007669"/>
    <property type="project" value="UniProtKB-ARBA"/>
</dbReference>
<dbReference type="CDD" id="cd01644">
    <property type="entry name" value="RT_pepA17"/>
    <property type="match status" value="1"/>
</dbReference>
<protein>
    <submittedName>
        <fullName evidence="2">Uncharacterized protein</fullName>
    </submittedName>
</protein>
<dbReference type="Pfam" id="PF03564">
    <property type="entry name" value="DUF1759"/>
    <property type="match status" value="1"/>
</dbReference>
<keyword evidence="3" id="KW-1185">Reference proteome</keyword>
<sequence>MEGLLQRQHIIAEAIQKLSTNIKKDSAIRKTAEYIRKRLVNLEELWDEFENNHKKLTVFCDNKHEYFQSGVYLSVKELYAATCALLMDITSTETVAKQGTSSQGEGDELHNVSTEEKGTLSKTDELISQQRTNFRAFSRVVRGIDINIISEKWELQDKLQMVQARWKTIDDLHWQIDNLLIGTEVDYEQEYVEHENIYETTKRQLNQKLSHTSHQQQTMPKVEIPAFNGNYAQWPTFMDLYSEAIHNNPFLSKTQKLQYLKGKLKGEAERLVQHLNVSAENYDACWDILTRRYNNIQLLFTKQIQIFLSQPVVHHHSAQELKNLHDTTLETIHAIRNLGVDTTTWDPLLVHILTEKMDTETYSAYMECRKAPRNLPSFVEAMEFLESKFTALEPVNRKNNKAGFPKHEAKNRNNIEAKEFSSKQLPMKFNNKTRTYHVRSERKCPLCKSDHILVACKTFQGMAPEDKINTITQLKVCENCMYCHNDKQCNSAKTCRVCNNKHHTTLHDAMQQKVPTNNLTPKGVPTVAQHKSHHVAGNANEVLLATIELCVLGENGMPIKLRALLDQGSQINLITESAAQRLGLHRRKQDAIVSGVGISNNKSHGTVLLTCESIYQDYNFTVEALVMANLLNNLPNYTFERQQWPHLENISLADPNYNISRPVDILLDAGVYAQIIMDGILRGPIHAPIAQQTKLGWVLLGNTTTYQCHAVLNNLEDISRFWEIEEITEQSTTLTSDEQYCETLYKTTTTRRSDGRYEVRIPMKPAFERQLGSSKSQALAQFRQLEKRLSRDQSLSESYKTFMADYIRLNHMKQSLTSVQPSCYLPHHGVMKLDSTTTKLRVVFNASNKTTSGYSLNELMERGPNLQQDLQALILRWRRFPFVYTADIEKFYREVRIQEQDQHLQRILWRDSEEDKIKEYQLCTVTYGTKAAPFLAMRTIKQLIYDDGAQYPLAAEILQSQLYVDDLLAGNYDIQQAKATQQQLINLLKQGGFNLRKWASNDKRLLEDLKPDQISQNMIDFKHAETNKTLG</sequence>
<dbReference type="InterPro" id="IPR005312">
    <property type="entry name" value="DUF1759"/>
</dbReference>
<organism evidence="2 3">
    <name type="scientific">Helicoverpa armigera</name>
    <name type="common">Cotton bollworm</name>
    <name type="synonym">Heliothis armigera</name>
    <dbReference type="NCBI Taxonomy" id="29058"/>
    <lineage>
        <taxon>Eukaryota</taxon>
        <taxon>Metazoa</taxon>
        <taxon>Ecdysozoa</taxon>
        <taxon>Arthropoda</taxon>
        <taxon>Hexapoda</taxon>
        <taxon>Insecta</taxon>
        <taxon>Pterygota</taxon>
        <taxon>Neoptera</taxon>
        <taxon>Endopterygota</taxon>
        <taxon>Lepidoptera</taxon>
        <taxon>Glossata</taxon>
        <taxon>Ditrysia</taxon>
        <taxon>Noctuoidea</taxon>
        <taxon>Noctuidae</taxon>
        <taxon>Heliothinae</taxon>
        <taxon>Helicoverpa</taxon>
    </lineage>
</organism>
<dbReference type="Proteomes" id="UP000249218">
    <property type="component" value="Unassembled WGS sequence"/>
</dbReference>
<accession>A0A2W1BMV4</accession>
<evidence type="ECO:0000256" key="1">
    <source>
        <dbReference type="SAM" id="MobiDB-lite"/>
    </source>
</evidence>
<dbReference type="AlphaFoldDB" id="A0A2W1BMV4"/>
<dbReference type="PANTHER" id="PTHR47331">
    <property type="entry name" value="PHD-TYPE DOMAIN-CONTAINING PROTEIN"/>
    <property type="match status" value="1"/>
</dbReference>